<evidence type="ECO:0000313" key="2">
    <source>
        <dbReference type="EMBL" id="MBK8572039.1"/>
    </source>
</evidence>
<dbReference type="EMBL" id="JADKCH010000003">
    <property type="protein sequence ID" value="MBK8572039.1"/>
    <property type="molecule type" value="Genomic_DNA"/>
</dbReference>
<protein>
    <recommendedName>
        <fullName evidence="4">YtkA-like domain-containing protein</fullName>
    </recommendedName>
</protein>
<reference evidence="2 3" key="1">
    <citation type="submission" date="2020-10" db="EMBL/GenBank/DDBJ databases">
        <title>Connecting structure to function with the recovery of over 1000 high-quality activated sludge metagenome-assembled genomes encoding full-length rRNA genes using long-read sequencing.</title>
        <authorList>
            <person name="Singleton C.M."/>
            <person name="Petriglieri F."/>
            <person name="Kristensen J.M."/>
            <person name="Kirkegaard R.H."/>
            <person name="Michaelsen T.Y."/>
            <person name="Andersen M.H."/>
            <person name="Karst S.M."/>
            <person name="Dueholm M.S."/>
            <person name="Nielsen P.H."/>
            <person name="Albertsen M."/>
        </authorList>
    </citation>
    <scope>NUCLEOTIDE SEQUENCE [LARGE SCALE GENOMIC DNA]</scope>
    <source>
        <strain evidence="2">OdNE_18-Q3-R46-58_MAXAC.008</strain>
    </source>
</reference>
<sequence>MSKTLVASALVMLLAVPAAAATPGQGEFPPLPKPGRKVPLGKEHYFTYGFTHQPKLGTAVMRVEVFTQDGKRDTSFAIQGDADMPSMRGAHSSGPKPFALSNKGVYLLPVQLVMPGDWEIRFSFLKNGQAVLRGAYLFDL</sequence>
<proteinExistence type="predicted"/>
<feature type="signal peptide" evidence="1">
    <location>
        <begin position="1"/>
        <end position="20"/>
    </location>
</feature>
<keyword evidence="1" id="KW-0732">Signal</keyword>
<dbReference type="Proteomes" id="UP000709959">
    <property type="component" value="Unassembled WGS sequence"/>
</dbReference>
<feature type="chain" id="PRO_5037253712" description="YtkA-like domain-containing protein" evidence="1">
    <location>
        <begin position="21"/>
        <end position="140"/>
    </location>
</feature>
<evidence type="ECO:0000256" key="1">
    <source>
        <dbReference type="SAM" id="SignalP"/>
    </source>
</evidence>
<gene>
    <name evidence="2" type="ORF">IPN91_05200</name>
</gene>
<accession>A0A936F0S1</accession>
<dbReference type="AlphaFoldDB" id="A0A936F0S1"/>
<evidence type="ECO:0008006" key="4">
    <source>
        <dbReference type="Google" id="ProtNLM"/>
    </source>
</evidence>
<comment type="caution">
    <text evidence="2">The sequence shown here is derived from an EMBL/GenBank/DDBJ whole genome shotgun (WGS) entry which is preliminary data.</text>
</comment>
<name>A0A936F0S1_9BACT</name>
<evidence type="ECO:0000313" key="3">
    <source>
        <dbReference type="Proteomes" id="UP000709959"/>
    </source>
</evidence>
<organism evidence="2 3">
    <name type="scientific">Candidatus Geothrix odensensis</name>
    <dbReference type="NCBI Taxonomy" id="2954440"/>
    <lineage>
        <taxon>Bacteria</taxon>
        <taxon>Pseudomonadati</taxon>
        <taxon>Acidobacteriota</taxon>
        <taxon>Holophagae</taxon>
        <taxon>Holophagales</taxon>
        <taxon>Holophagaceae</taxon>
        <taxon>Geothrix</taxon>
    </lineage>
</organism>